<proteinExistence type="predicted"/>
<dbReference type="Proteomes" id="UP000002949">
    <property type="component" value="Unassembled WGS sequence"/>
</dbReference>
<keyword evidence="2" id="KW-1185">Reference proteome</keyword>
<name>G6YFI9_9HYPH</name>
<gene>
    <name evidence="1" type="ORF">MEA186_23711</name>
</gene>
<protein>
    <submittedName>
        <fullName evidence="1">Dihydroorotase</fullName>
    </submittedName>
</protein>
<organism evidence="1 2">
    <name type="scientific">Mesorhizobium amorphae CCNWGS0123</name>
    <dbReference type="NCBI Taxonomy" id="1082933"/>
    <lineage>
        <taxon>Bacteria</taxon>
        <taxon>Pseudomonadati</taxon>
        <taxon>Pseudomonadota</taxon>
        <taxon>Alphaproteobacteria</taxon>
        <taxon>Hyphomicrobiales</taxon>
        <taxon>Phyllobacteriaceae</taxon>
        <taxon>Mesorhizobium</taxon>
    </lineage>
</organism>
<dbReference type="EMBL" id="AGSN01000159">
    <property type="protein sequence ID" value="EHH09506.1"/>
    <property type="molecule type" value="Genomic_DNA"/>
</dbReference>
<dbReference type="eggNOG" id="COG3964">
    <property type="taxonomic scope" value="Bacteria"/>
</dbReference>
<sequence length="67" mass="7367">SGRFTFVDAVGASLVAEQRLVSDGIVIGGKWWPNEAAGDVSETERFEVHSHHTHVDLAARHFGHSRE</sequence>
<feature type="non-terminal residue" evidence="1">
    <location>
        <position position="1"/>
    </location>
</feature>
<evidence type="ECO:0000313" key="1">
    <source>
        <dbReference type="EMBL" id="EHH09506.1"/>
    </source>
</evidence>
<dbReference type="AlphaFoldDB" id="G6YFI9"/>
<accession>G6YFI9</accession>
<evidence type="ECO:0000313" key="2">
    <source>
        <dbReference type="Proteomes" id="UP000002949"/>
    </source>
</evidence>
<reference evidence="1 2" key="1">
    <citation type="journal article" date="2012" name="J. Bacteriol.">
        <title>Draft Genome Sequence of Plant Growth-Promoting Rhizobium Mesorhizobium amorphae, Isolated from Zinc-Lead Mine Tailings.</title>
        <authorList>
            <person name="Hao X."/>
            <person name="Lin Y."/>
            <person name="Johnstone L."/>
            <person name="Baltrus D.A."/>
            <person name="Miller S.J."/>
            <person name="Wei G."/>
            <person name="Rensing C."/>
        </authorList>
    </citation>
    <scope>NUCLEOTIDE SEQUENCE [LARGE SCALE GENOMIC DNA]</scope>
    <source>
        <strain evidence="1 2">CCNWGS0123</strain>
    </source>
</reference>